<dbReference type="GeneID" id="14921591"/>
<dbReference type="KEGG" id="acan:ACA1_054670"/>
<dbReference type="GO" id="GO:0006355">
    <property type="term" value="P:regulation of DNA-templated transcription"/>
    <property type="evidence" value="ECO:0007669"/>
    <property type="project" value="InterPro"/>
</dbReference>
<reference evidence="3 4" key="1">
    <citation type="journal article" date="2013" name="Genome Biol.">
        <title>Genome of Acanthamoeba castellanii highlights extensive lateral gene transfer and early evolution of tyrosine kinase signaling.</title>
        <authorList>
            <person name="Clarke M."/>
            <person name="Lohan A.J."/>
            <person name="Liu B."/>
            <person name="Lagkouvardos I."/>
            <person name="Roy S."/>
            <person name="Zafar N."/>
            <person name="Bertelli C."/>
            <person name="Schilde C."/>
            <person name="Kianianmomeni A."/>
            <person name="Burglin T.R."/>
            <person name="Frech C."/>
            <person name="Turcotte B."/>
            <person name="Kopec K.O."/>
            <person name="Synnott J.M."/>
            <person name="Choo C."/>
            <person name="Paponov I."/>
            <person name="Finkler A."/>
            <person name="Soon Heng Tan C."/>
            <person name="Hutchins A.P."/>
            <person name="Weinmeier T."/>
            <person name="Rattei T."/>
            <person name="Chu J.S."/>
            <person name="Gimenez G."/>
            <person name="Irimia M."/>
            <person name="Rigden D.J."/>
            <person name="Fitzpatrick D.A."/>
            <person name="Lorenzo-Morales J."/>
            <person name="Bateman A."/>
            <person name="Chiu C.H."/>
            <person name="Tang P."/>
            <person name="Hegemann P."/>
            <person name="Fromm H."/>
            <person name="Raoult D."/>
            <person name="Greub G."/>
            <person name="Miranda-Saavedra D."/>
            <person name="Chen N."/>
            <person name="Nash P."/>
            <person name="Ginger M.L."/>
            <person name="Horn M."/>
            <person name="Schaap P."/>
            <person name="Caler L."/>
            <person name="Loftus B."/>
        </authorList>
    </citation>
    <scope>NUCLEOTIDE SEQUENCE [LARGE SCALE GENOMIC DNA]</scope>
    <source>
        <strain evidence="3 4">Neff</strain>
    </source>
</reference>
<feature type="region of interest" description="Disordered" evidence="1">
    <location>
        <begin position="103"/>
        <end position="143"/>
    </location>
</feature>
<keyword evidence="4" id="KW-1185">Reference proteome</keyword>
<gene>
    <name evidence="3" type="ORF">ACA1_054670</name>
</gene>
<evidence type="ECO:0000256" key="1">
    <source>
        <dbReference type="SAM" id="MobiDB-lite"/>
    </source>
</evidence>
<dbReference type="Pfam" id="PF02257">
    <property type="entry name" value="RFX_DNA_binding"/>
    <property type="match status" value="1"/>
</dbReference>
<dbReference type="InterPro" id="IPR036388">
    <property type="entry name" value="WH-like_DNA-bd_sf"/>
</dbReference>
<dbReference type="EMBL" id="KB007909">
    <property type="protein sequence ID" value="ELR20721.1"/>
    <property type="molecule type" value="Genomic_DNA"/>
</dbReference>
<dbReference type="VEuPathDB" id="AmoebaDB:ACA1_054670"/>
<name>L8H8D4_ACACF</name>
<dbReference type="Gene3D" id="1.10.10.10">
    <property type="entry name" value="Winged helix-like DNA-binding domain superfamily/Winged helix DNA-binding domain"/>
    <property type="match status" value="1"/>
</dbReference>
<dbReference type="GO" id="GO:0003677">
    <property type="term" value="F:DNA binding"/>
    <property type="evidence" value="ECO:0007669"/>
    <property type="project" value="InterPro"/>
</dbReference>
<feature type="compositionally biased region" description="Low complexity" evidence="1">
    <location>
        <begin position="129"/>
        <end position="142"/>
    </location>
</feature>
<dbReference type="AlphaFoldDB" id="L8H8D4"/>
<dbReference type="RefSeq" id="XP_004344124.1">
    <property type="nucleotide sequence ID" value="XM_004344074.1"/>
</dbReference>
<organism evidence="3 4">
    <name type="scientific">Acanthamoeba castellanii (strain ATCC 30010 / Neff)</name>
    <dbReference type="NCBI Taxonomy" id="1257118"/>
    <lineage>
        <taxon>Eukaryota</taxon>
        <taxon>Amoebozoa</taxon>
        <taxon>Discosea</taxon>
        <taxon>Longamoebia</taxon>
        <taxon>Centramoebida</taxon>
        <taxon>Acanthamoebidae</taxon>
        <taxon>Acanthamoeba</taxon>
    </lineage>
</organism>
<dbReference type="SUPFAM" id="SSF46785">
    <property type="entry name" value="Winged helix' DNA-binding domain"/>
    <property type="match status" value="1"/>
</dbReference>
<evidence type="ECO:0000313" key="3">
    <source>
        <dbReference type="EMBL" id="ELR20721.1"/>
    </source>
</evidence>
<dbReference type="OrthoDB" id="10069709at2759"/>
<evidence type="ECO:0000313" key="4">
    <source>
        <dbReference type="Proteomes" id="UP000011083"/>
    </source>
</evidence>
<dbReference type="InterPro" id="IPR036390">
    <property type="entry name" value="WH_DNA-bd_sf"/>
</dbReference>
<sequence length="205" mass="22657">MADVQKFKRRLHSCQVPYKTARLKEHYEPVVCHRDEEVVLKESVYDEYTNHFCDPQQSLFSRAVVGKMVKRAFPQVRSRRLRIAGRVAQHYTGIRLATLAQPTATTAAHQPRLNSAKTEPQSSDTLGRSSTPSPSSSSSSSSFDCSERRCVLEELSDLTSSWDSVCADVGPSGLDQGRRSSLVAWAESIIEPPSPPPLAPIASQT</sequence>
<dbReference type="PROSITE" id="PS51526">
    <property type="entry name" value="RFX_DBD"/>
    <property type="match status" value="1"/>
</dbReference>
<dbReference type="Proteomes" id="UP000011083">
    <property type="component" value="Unassembled WGS sequence"/>
</dbReference>
<dbReference type="InterPro" id="IPR003150">
    <property type="entry name" value="DNA-bd_RFX"/>
</dbReference>
<feature type="compositionally biased region" description="Polar residues" evidence="1">
    <location>
        <begin position="112"/>
        <end position="128"/>
    </location>
</feature>
<feature type="domain" description="RFX-type winged-helix" evidence="2">
    <location>
        <begin position="19"/>
        <end position="98"/>
    </location>
</feature>
<evidence type="ECO:0000259" key="2">
    <source>
        <dbReference type="PROSITE" id="PS51526"/>
    </source>
</evidence>
<proteinExistence type="predicted"/>
<protein>
    <recommendedName>
        <fullName evidence="2">RFX-type winged-helix domain-containing protein</fullName>
    </recommendedName>
</protein>
<accession>L8H8D4</accession>